<organism evidence="7 8">
    <name type="scientific">Streptomyces calidiresistens</name>
    <dbReference type="NCBI Taxonomy" id="1485586"/>
    <lineage>
        <taxon>Bacteria</taxon>
        <taxon>Bacillati</taxon>
        <taxon>Actinomycetota</taxon>
        <taxon>Actinomycetes</taxon>
        <taxon>Kitasatosporales</taxon>
        <taxon>Streptomycetaceae</taxon>
        <taxon>Streptomyces</taxon>
    </lineage>
</organism>
<reference evidence="8" key="1">
    <citation type="submission" date="2019-10" db="EMBL/GenBank/DDBJ databases">
        <title>Streptomyces sp. nov., a novel actinobacterium isolated from alkaline environment.</title>
        <authorList>
            <person name="Golinska P."/>
        </authorList>
    </citation>
    <scope>NUCLEOTIDE SEQUENCE [LARGE SCALE GENOMIC DNA]</scope>
    <source>
        <strain evidence="8">DSM 42108</strain>
    </source>
</reference>
<dbReference type="SUPFAM" id="SSF53850">
    <property type="entry name" value="Periplasmic binding protein-like II"/>
    <property type="match status" value="1"/>
</dbReference>
<evidence type="ECO:0000313" key="7">
    <source>
        <dbReference type="EMBL" id="MBB0232109.1"/>
    </source>
</evidence>
<dbReference type="InterPro" id="IPR051455">
    <property type="entry name" value="Bact_solute-bind_prot3"/>
</dbReference>
<dbReference type="GO" id="GO:0005576">
    <property type="term" value="C:extracellular region"/>
    <property type="evidence" value="ECO:0007669"/>
    <property type="project" value="TreeGrafter"/>
</dbReference>
<feature type="domain" description="Solute-binding protein family 3/N-terminal" evidence="6">
    <location>
        <begin position="46"/>
        <end position="275"/>
    </location>
</feature>
<dbReference type="PROSITE" id="PS01039">
    <property type="entry name" value="SBP_BACTERIAL_3"/>
    <property type="match status" value="1"/>
</dbReference>
<dbReference type="EMBL" id="VKHS01000760">
    <property type="protein sequence ID" value="MBB0232109.1"/>
    <property type="molecule type" value="Genomic_DNA"/>
</dbReference>
<evidence type="ECO:0000259" key="6">
    <source>
        <dbReference type="SMART" id="SM00062"/>
    </source>
</evidence>
<gene>
    <name evidence="7" type="ORF">FOE67_22065</name>
</gene>
<keyword evidence="2" id="KW-0813">Transport</keyword>
<dbReference type="GO" id="GO:0030288">
    <property type="term" value="C:outer membrane-bounded periplasmic space"/>
    <property type="evidence" value="ECO:0007669"/>
    <property type="project" value="TreeGrafter"/>
</dbReference>
<dbReference type="GO" id="GO:0006865">
    <property type="term" value="P:amino acid transport"/>
    <property type="evidence" value="ECO:0007669"/>
    <property type="project" value="TreeGrafter"/>
</dbReference>
<dbReference type="InterPro" id="IPR001638">
    <property type="entry name" value="Solute-binding_3/MltF_N"/>
</dbReference>
<dbReference type="Pfam" id="PF00497">
    <property type="entry name" value="SBP_bac_3"/>
    <property type="match status" value="1"/>
</dbReference>
<dbReference type="Gene3D" id="3.40.190.10">
    <property type="entry name" value="Periplasmic binding protein-like II"/>
    <property type="match status" value="2"/>
</dbReference>
<dbReference type="InterPro" id="IPR018313">
    <property type="entry name" value="SBP_3_CS"/>
</dbReference>
<name>A0A7W3T707_9ACTN</name>
<comment type="similarity">
    <text evidence="1 4">Belongs to the bacterial solute-binding protein 3 family.</text>
</comment>
<dbReference type="AlphaFoldDB" id="A0A7W3T707"/>
<keyword evidence="8" id="KW-1185">Reference proteome</keyword>
<dbReference type="RefSeq" id="WP_182666658.1">
    <property type="nucleotide sequence ID" value="NZ_VKHS01000760.1"/>
</dbReference>
<feature type="compositionally biased region" description="Pro residues" evidence="5">
    <location>
        <begin position="1"/>
        <end position="12"/>
    </location>
</feature>
<evidence type="ECO:0000313" key="8">
    <source>
        <dbReference type="Proteomes" id="UP000530234"/>
    </source>
</evidence>
<feature type="region of interest" description="Disordered" evidence="5">
    <location>
        <begin position="1"/>
        <end position="36"/>
    </location>
</feature>
<evidence type="ECO:0000256" key="4">
    <source>
        <dbReference type="RuleBase" id="RU003744"/>
    </source>
</evidence>
<protein>
    <submittedName>
        <fullName evidence="7">Transporter substrate-binding domain-containing protein</fullName>
    </submittedName>
</protein>
<feature type="compositionally biased region" description="Basic and acidic residues" evidence="5">
    <location>
        <begin position="13"/>
        <end position="26"/>
    </location>
</feature>
<dbReference type="PANTHER" id="PTHR30085:SF6">
    <property type="entry name" value="ABC TRANSPORTER GLUTAMINE-BINDING PROTEIN GLNH"/>
    <property type="match status" value="1"/>
</dbReference>
<accession>A0A7W3T707</accession>
<evidence type="ECO:0000256" key="2">
    <source>
        <dbReference type="ARBA" id="ARBA00022448"/>
    </source>
</evidence>
<evidence type="ECO:0000256" key="5">
    <source>
        <dbReference type="SAM" id="MobiDB-lite"/>
    </source>
</evidence>
<feature type="non-terminal residue" evidence="7">
    <location>
        <position position="1"/>
    </location>
</feature>
<dbReference type="SMART" id="SM00062">
    <property type="entry name" value="PBPb"/>
    <property type="match status" value="1"/>
</dbReference>
<comment type="caution">
    <text evidence="7">The sequence shown here is derived from an EMBL/GenBank/DDBJ whole genome shotgun (WGS) entry which is preliminary data.</text>
</comment>
<keyword evidence="3" id="KW-0732">Signal</keyword>
<dbReference type="Proteomes" id="UP000530234">
    <property type="component" value="Unassembled WGS sequence"/>
</dbReference>
<proteinExistence type="inferred from homology"/>
<sequence length="290" mass="31482">ALPFPASPPPGPPERERCPDGRDVAESPRPSDASGPAVRRILARGALVVGVDQNSYLWGFRTPDTGRFTGFDIDLVEAVAEELLGPDARVVYRAVPTSERIRLIREREVDMVVRTMSITCERRREVAFSAAYFEAGQQVVVPRRSGITGLDGSLTGKRVCSATDSTAEALLRELDVVSRGVETVTTANHLDCVVLLQLGEADALVTDSALAAGHIAQDPTLRPVGDPLTVEPYGVAMHPDDEDLVRRVNRALEGFTAGGADSAWHASYERWLADHLEDPDPRPPVPVYRD</sequence>
<evidence type="ECO:0000256" key="1">
    <source>
        <dbReference type="ARBA" id="ARBA00010333"/>
    </source>
</evidence>
<dbReference type="PANTHER" id="PTHR30085">
    <property type="entry name" value="AMINO ACID ABC TRANSPORTER PERMEASE"/>
    <property type="match status" value="1"/>
</dbReference>
<dbReference type="CDD" id="cd13690">
    <property type="entry name" value="PBP2_GluB"/>
    <property type="match status" value="1"/>
</dbReference>
<evidence type="ECO:0000256" key="3">
    <source>
        <dbReference type="ARBA" id="ARBA00022729"/>
    </source>
</evidence>